<feature type="region of interest" description="Disordered" evidence="1">
    <location>
        <begin position="1"/>
        <end position="26"/>
    </location>
</feature>
<feature type="compositionally biased region" description="Basic and acidic residues" evidence="1">
    <location>
        <begin position="7"/>
        <end position="26"/>
    </location>
</feature>
<dbReference type="Proteomes" id="UP000239290">
    <property type="component" value="Unassembled WGS sequence"/>
</dbReference>
<dbReference type="SUPFAM" id="SSF56801">
    <property type="entry name" value="Acetyl-CoA synthetase-like"/>
    <property type="match status" value="1"/>
</dbReference>
<dbReference type="PANTHER" id="PTHR43845">
    <property type="entry name" value="BLR5969 PROTEIN"/>
    <property type="match status" value="1"/>
</dbReference>
<organism evidence="2 3">
    <name type="scientific">Rhodococcus opacus</name>
    <name type="common">Nocardia opaca</name>
    <dbReference type="NCBI Taxonomy" id="37919"/>
    <lineage>
        <taxon>Bacteria</taxon>
        <taxon>Bacillati</taxon>
        <taxon>Actinomycetota</taxon>
        <taxon>Actinomycetes</taxon>
        <taxon>Mycobacteriales</taxon>
        <taxon>Nocardiaceae</taxon>
        <taxon>Rhodococcus</taxon>
    </lineage>
</organism>
<dbReference type="Gene3D" id="3.40.50.12780">
    <property type="entry name" value="N-terminal domain of ligase-like"/>
    <property type="match status" value="1"/>
</dbReference>
<comment type="caution">
    <text evidence="2">The sequence shown here is derived from an EMBL/GenBank/DDBJ whole genome shotgun (WGS) entry which is preliminary data.</text>
</comment>
<evidence type="ECO:0008006" key="4">
    <source>
        <dbReference type="Google" id="ProtNLM"/>
    </source>
</evidence>
<dbReference type="AlphaFoldDB" id="A0A2S8J4H2"/>
<dbReference type="PANTHER" id="PTHR43845:SF1">
    <property type="entry name" value="BLR5969 PROTEIN"/>
    <property type="match status" value="1"/>
</dbReference>
<protein>
    <recommendedName>
        <fullName evidence="4">Phenylacetate-CoA ligase</fullName>
    </recommendedName>
</protein>
<reference evidence="3" key="1">
    <citation type="submission" date="2018-02" db="EMBL/GenBank/DDBJ databases">
        <title>Draft genome sequencing of Rhodococcus opacus KU647198.</title>
        <authorList>
            <person name="Zheng B.-X."/>
        </authorList>
    </citation>
    <scope>NUCLEOTIDE SEQUENCE [LARGE SCALE GENOMIC DNA]</scope>
    <source>
        <strain evidence="3">04-OD7</strain>
    </source>
</reference>
<evidence type="ECO:0000256" key="1">
    <source>
        <dbReference type="SAM" id="MobiDB-lite"/>
    </source>
</evidence>
<evidence type="ECO:0000313" key="2">
    <source>
        <dbReference type="EMBL" id="PQP21970.1"/>
    </source>
</evidence>
<name>A0A2S8J4H2_RHOOP</name>
<evidence type="ECO:0000313" key="3">
    <source>
        <dbReference type="Proteomes" id="UP000239290"/>
    </source>
</evidence>
<dbReference type="InterPro" id="IPR042099">
    <property type="entry name" value="ANL_N_sf"/>
</dbReference>
<proteinExistence type="predicted"/>
<accession>A0A2S8J4H2</accession>
<sequence length="426" mass="47036">MQLTGTDPDRELFDAEKQTIDPSENRRRALEGLAAEWDRAWDNPYYGRRFQDSGLTRDAFPDLDDIPRTTKDDLRADVQANPPFGTHRSVTLDNARRVGTSTGTTGKPWLQLWTERDMAAAIDVRMQYLWRAGMRPGGRFAHSWPTGMYSTGVLAGRDFLRAGIMEIPCGLPTTPKDIETHLDLWELLSPTGFMLTGSQVQIYDAAAKELGKDLRTLFGGGSLLIVEALYQFEGPRKRFEEEFGVRAHNITGASEVPAFSINDCRHHSGMHVPTGHHLVQVVDPVTGTEVPNGVRGNLVINAFGLDAFYMRYDVEDIVVAEEGPCPCGETGQRYTFIGRGADRAEVDGQKILPLDIQLALFEFDSPEFQLKPGACDAVQLKVESDESSSAAKLAGDIGERIGVPVEVETIPVGSLPRSSFKPRRTA</sequence>
<dbReference type="InterPro" id="IPR045851">
    <property type="entry name" value="AMP-bd_C_sf"/>
</dbReference>
<gene>
    <name evidence="2" type="ORF">C5613_24850</name>
</gene>
<dbReference type="Gene3D" id="3.30.300.30">
    <property type="match status" value="1"/>
</dbReference>
<dbReference type="EMBL" id="PUIO01000033">
    <property type="protein sequence ID" value="PQP21970.1"/>
    <property type="molecule type" value="Genomic_DNA"/>
</dbReference>